<feature type="compositionally biased region" description="Low complexity" evidence="1">
    <location>
        <begin position="244"/>
        <end position="260"/>
    </location>
</feature>
<feature type="region of interest" description="Disordered" evidence="1">
    <location>
        <begin position="1"/>
        <end position="38"/>
    </location>
</feature>
<dbReference type="PANTHER" id="PTHR14312:SF1">
    <property type="entry name" value="BASIC-LEUCINE ZIPPER TRANSCRIPTION FACTOR A"/>
    <property type="match status" value="1"/>
</dbReference>
<reference evidence="2 3" key="1">
    <citation type="journal article" date="2016" name="Genome Biol. Evol.">
        <title>Divergent and convergent evolution of fungal pathogenicity.</title>
        <authorList>
            <person name="Shang Y."/>
            <person name="Xiao G."/>
            <person name="Zheng P."/>
            <person name="Cen K."/>
            <person name="Zhan S."/>
            <person name="Wang C."/>
        </authorList>
    </citation>
    <scope>NUCLEOTIDE SEQUENCE [LARGE SCALE GENOMIC DNA]</scope>
    <source>
        <strain evidence="2 3">RCEF 1005</strain>
    </source>
</reference>
<evidence type="ECO:0000313" key="3">
    <source>
        <dbReference type="Proteomes" id="UP000076881"/>
    </source>
</evidence>
<dbReference type="AlphaFoldDB" id="A0A168EWS3"/>
<evidence type="ECO:0000256" key="1">
    <source>
        <dbReference type="SAM" id="MobiDB-lite"/>
    </source>
</evidence>
<feature type="compositionally biased region" description="Low complexity" evidence="1">
    <location>
        <begin position="302"/>
        <end position="321"/>
    </location>
</feature>
<feature type="compositionally biased region" description="Low complexity" evidence="1">
    <location>
        <begin position="1"/>
        <end position="29"/>
    </location>
</feature>
<comment type="caution">
    <text evidence="2">The sequence shown here is derived from an EMBL/GenBank/DDBJ whole genome shotgun (WGS) entry which is preliminary data.</text>
</comment>
<name>A0A168EWS3_CORDF</name>
<dbReference type="Proteomes" id="UP000076881">
    <property type="component" value="Unassembled WGS sequence"/>
</dbReference>
<dbReference type="GO" id="GO:0010468">
    <property type="term" value="P:regulation of gene expression"/>
    <property type="evidence" value="ECO:0007669"/>
    <property type="project" value="TreeGrafter"/>
</dbReference>
<accession>A0A168EWS3</accession>
<dbReference type="STRING" id="1081108.A0A168EWS3"/>
<feature type="region of interest" description="Disordered" evidence="1">
    <location>
        <begin position="221"/>
        <end position="432"/>
    </location>
</feature>
<feature type="compositionally biased region" description="Basic and acidic residues" evidence="1">
    <location>
        <begin position="398"/>
        <end position="421"/>
    </location>
</feature>
<sequence>MDGSNGNNAGNSGGSSSNPTNPSPQQQQQRMHPGDSSRAVRAELEAKRRANIEKHRRFQPSVREQIGRVFGDTSPAWYARARLLTRTSYAQLAELSVVGLAVGHDRLLSDGEARAVTEHVARGADRMALISWSLTGLSAFLTWRGRHTLRFPLWTPQVLPPPRGAILRKTMWHGARYIAYSVATSVTLQAPLMAYNVMYEKQQMAVDERLRQLVRDEEGNYMGRKKEAEDWSSNSFGSGGGDDAQQQQQQQQQSIQEAAQTGWDTYKQSEQQQQQQQQQYGQRMQSQASNAGWGSSGGGSSGNYSQSSSMPSQQSSSGWDSADIDDASPVAGSALSDSPSPYGNAGGGGSTWDRLRQQSQRASPQQQQQQQRWGGQQSQGQQQQQPGGQLSWGDAGDGADRAAQDKAQREFDQLVDRDRSGEGQARSGWSGR</sequence>
<dbReference type="OrthoDB" id="4204700at2759"/>
<keyword evidence="3" id="KW-1185">Reference proteome</keyword>
<feature type="compositionally biased region" description="Low complexity" evidence="1">
    <location>
        <begin position="357"/>
        <end position="394"/>
    </location>
</feature>
<dbReference type="PANTHER" id="PTHR14312">
    <property type="entry name" value="CREB/ATF BZIP TRANSCRIPTION FACTOR"/>
    <property type="match status" value="1"/>
</dbReference>
<organism evidence="2 3">
    <name type="scientific">Akanthomyces lecanii RCEF 1005</name>
    <dbReference type="NCBI Taxonomy" id="1081108"/>
    <lineage>
        <taxon>Eukaryota</taxon>
        <taxon>Fungi</taxon>
        <taxon>Dikarya</taxon>
        <taxon>Ascomycota</taxon>
        <taxon>Pezizomycotina</taxon>
        <taxon>Sordariomycetes</taxon>
        <taxon>Hypocreomycetidae</taxon>
        <taxon>Hypocreales</taxon>
        <taxon>Cordycipitaceae</taxon>
        <taxon>Akanthomyces</taxon>
        <taxon>Cordyceps confragosa</taxon>
    </lineage>
</organism>
<dbReference type="EMBL" id="AZHF01000006">
    <property type="protein sequence ID" value="OAA74331.1"/>
    <property type="molecule type" value="Genomic_DNA"/>
</dbReference>
<protein>
    <submittedName>
        <fullName evidence="2">Uncharacterized protein</fullName>
    </submittedName>
</protein>
<dbReference type="GO" id="GO:0043565">
    <property type="term" value="F:sequence-specific DNA binding"/>
    <property type="evidence" value="ECO:0007669"/>
    <property type="project" value="TreeGrafter"/>
</dbReference>
<gene>
    <name evidence="2" type="ORF">LEL_07912</name>
</gene>
<evidence type="ECO:0000313" key="2">
    <source>
        <dbReference type="EMBL" id="OAA74331.1"/>
    </source>
</evidence>
<feature type="compositionally biased region" description="Low complexity" evidence="1">
    <location>
        <begin position="268"/>
        <end position="293"/>
    </location>
</feature>
<dbReference type="GO" id="GO:0005634">
    <property type="term" value="C:nucleus"/>
    <property type="evidence" value="ECO:0007669"/>
    <property type="project" value="TreeGrafter"/>
</dbReference>
<proteinExistence type="predicted"/>